<dbReference type="Proteomes" id="UP000289691">
    <property type="component" value="Unassembled WGS sequence"/>
</dbReference>
<organism evidence="2 3">
    <name type="scientific">Halorientalis pallida</name>
    <dbReference type="NCBI Taxonomy" id="2479928"/>
    <lineage>
        <taxon>Archaea</taxon>
        <taxon>Methanobacteriati</taxon>
        <taxon>Methanobacteriota</taxon>
        <taxon>Stenosarchaea group</taxon>
        <taxon>Halobacteria</taxon>
        <taxon>Halobacteriales</taxon>
        <taxon>Haloarculaceae</taxon>
        <taxon>Halorientalis</taxon>
    </lineage>
</organism>
<sequence length="327" mass="33609">MQTRRELLGGIAGASALLAGCQGAPRSSTGTRTGDAPATRTDRTAGGNATGTGDEPQLRPGIGGVGTDLARWVPARTVPAFVSGVTEPETGASYATAIDVPAILEYADTLGTPQEDQSVFDPATSEGRPGVDLTESLYIKAGPTDAPYFFLFDGGVERSTRVDALTGNPNLSERGTVEGFTVVAAEDAGAYAVAGSTQVAAARVTNGADVVQSAVRPGTPKYADTNDTFAALLDALGGGDAVGGILRPDEDVAGLRAYGRTYTYGSETTTLRYASVFDPEAASVSAVESFTESQFEASPRLRRGGGVVVAERSIPTTEMGYPTHTEL</sequence>
<dbReference type="RefSeq" id="WP_129067584.1">
    <property type="nucleotide sequence ID" value="NZ_RDFA01000001.1"/>
</dbReference>
<keyword evidence="3" id="KW-1185">Reference proteome</keyword>
<protein>
    <submittedName>
        <fullName evidence="2">Uncharacterized protein</fullName>
    </submittedName>
</protein>
<proteinExistence type="predicted"/>
<evidence type="ECO:0000313" key="3">
    <source>
        <dbReference type="Proteomes" id="UP000289691"/>
    </source>
</evidence>
<gene>
    <name evidence="2" type="ORF">EAF64_03580</name>
</gene>
<dbReference type="OrthoDB" id="379197at2157"/>
<name>A0A498L7J8_9EURY</name>
<feature type="region of interest" description="Disordered" evidence="1">
    <location>
        <begin position="22"/>
        <end position="60"/>
    </location>
</feature>
<dbReference type="AlphaFoldDB" id="A0A498L7J8"/>
<evidence type="ECO:0000256" key="1">
    <source>
        <dbReference type="SAM" id="MobiDB-lite"/>
    </source>
</evidence>
<comment type="caution">
    <text evidence="2">The sequence shown here is derived from an EMBL/GenBank/DDBJ whole genome shotgun (WGS) entry which is preliminary data.</text>
</comment>
<accession>A0A498L7J8</accession>
<evidence type="ECO:0000313" key="2">
    <source>
        <dbReference type="EMBL" id="RXK51725.1"/>
    </source>
</evidence>
<dbReference type="PROSITE" id="PS51257">
    <property type="entry name" value="PROKAR_LIPOPROTEIN"/>
    <property type="match status" value="1"/>
</dbReference>
<reference evidence="2 3" key="1">
    <citation type="submission" date="2019-01" db="EMBL/GenBank/DDBJ databases">
        <title>Halorientalis sp. F13-25 a new haloarchaeum isolated from hypersaline water.</title>
        <authorList>
            <person name="Ana D.-V."/>
            <person name="Cristina S.-P."/>
            <person name="Antonio V."/>
        </authorList>
    </citation>
    <scope>NUCLEOTIDE SEQUENCE [LARGE SCALE GENOMIC DNA]</scope>
    <source>
        <strain evidence="2 3">F13-25</strain>
    </source>
</reference>
<dbReference type="EMBL" id="RDFA01000001">
    <property type="protein sequence ID" value="RXK51725.1"/>
    <property type="molecule type" value="Genomic_DNA"/>
</dbReference>